<keyword evidence="7" id="KW-1185">Reference proteome</keyword>
<name>A0A8R2D3Y1_ACYPI</name>
<reference evidence="6" key="2">
    <citation type="submission" date="2022-06" db="UniProtKB">
        <authorList>
            <consortium name="EnsemblMetazoa"/>
        </authorList>
    </citation>
    <scope>IDENTIFICATION</scope>
</reference>
<evidence type="ECO:0000256" key="3">
    <source>
        <dbReference type="ARBA" id="ARBA00023136"/>
    </source>
</evidence>
<dbReference type="InterPro" id="IPR021832">
    <property type="entry name" value="ANKRD13"/>
</dbReference>
<evidence type="ECO:0000313" key="6">
    <source>
        <dbReference type="EnsemblMetazoa" id="XP_016659623.1"/>
    </source>
</evidence>
<dbReference type="Gene3D" id="6.10.140.100">
    <property type="match status" value="1"/>
</dbReference>
<dbReference type="PANTHER" id="PTHR12447">
    <property type="entry name" value="ANKYRIN REPEAT DOMAIN-CONTAINING PROTEIN 13"/>
    <property type="match status" value="1"/>
</dbReference>
<evidence type="ECO:0000256" key="4">
    <source>
        <dbReference type="PROSITE-ProRule" id="PRU00023"/>
    </source>
</evidence>
<dbReference type="SMART" id="SM00248">
    <property type="entry name" value="ANK"/>
    <property type="match status" value="2"/>
</dbReference>
<organism evidence="6 7">
    <name type="scientific">Acyrthosiphon pisum</name>
    <name type="common">Pea aphid</name>
    <dbReference type="NCBI Taxonomy" id="7029"/>
    <lineage>
        <taxon>Eukaryota</taxon>
        <taxon>Metazoa</taxon>
        <taxon>Ecdysozoa</taxon>
        <taxon>Arthropoda</taxon>
        <taxon>Hexapoda</taxon>
        <taxon>Insecta</taxon>
        <taxon>Pterygota</taxon>
        <taxon>Neoptera</taxon>
        <taxon>Paraneoptera</taxon>
        <taxon>Hemiptera</taxon>
        <taxon>Sternorrhyncha</taxon>
        <taxon>Aphidomorpha</taxon>
        <taxon>Aphidoidea</taxon>
        <taxon>Aphididae</taxon>
        <taxon>Macrosiphini</taxon>
        <taxon>Acyrthosiphon</taxon>
    </lineage>
</organism>
<comment type="subcellular location">
    <subcellularLocation>
        <location evidence="1">Endomembrane system</location>
    </subcellularLocation>
</comment>
<dbReference type="InterPro" id="IPR055285">
    <property type="entry name" value="ANKRD13_C"/>
</dbReference>
<reference evidence="7" key="1">
    <citation type="submission" date="2010-06" db="EMBL/GenBank/DDBJ databases">
        <authorList>
            <person name="Jiang H."/>
            <person name="Abraham K."/>
            <person name="Ali S."/>
            <person name="Alsbrooks S.L."/>
            <person name="Anim B.N."/>
            <person name="Anosike U.S."/>
            <person name="Attaway T."/>
            <person name="Bandaranaike D.P."/>
            <person name="Battles P.K."/>
            <person name="Bell S.N."/>
            <person name="Bell A.V."/>
            <person name="Beltran B."/>
            <person name="Bickham C."/>
            <person name="Bustamante Y."/>
            <person name="Caleb T."/>
            <person name="Canada A."/>
            <person name="Cardenas V."/>
            <person name="Carter K."/>
            <person name="Chacko J."/>
            <person name="Chandrabose M.N."/>
            <person name="Chavez D."/>
            <person name="Chavez A."/>
            <person name="Chen L."/>
            <person name="Chu H.-S."/>
            <person name="Claassen K.J."/>
            <person name="Cockrell R."/>
            <person name="Collins M."/>
            <person name="Cooper J.A."/>
            <person name="Cree A."/>
            <person name="Curry S.M."/>
            <person name="Da Y."/>
            <person name="Dao M.D."/>
            <person name="Das B."/>
            <person name="Davila M.-L."/>
            <person name="Davy-Carroll L."/>
            <person name="Denson S."/>
            <person name="Dinh H."/>
            <person name="Ebong V.E."/>
            <person name="Edwards J.R."/>
            <person name="Egan A."/>
            <person name="El-Daye J."/>
            <person name="Escobedo L."/>
            <person name="Fernandez S."/>
            <person name="Fernando P.R."/>
            <person name="Flagg N."/>
            <person name="Forbes L.D."/>
            <person name="Fowler R.G."/>
            <person name="Fu Q."/>
            <person name="Gabisi R.A."/>
            <person name="Ganer J."/>
            <person name="Garbino Pronczuk A."/>
            <person name="Garcia R.M."/>
            <person name="Garner T."/>
            <person name="Garrett T.E."/>
            <person name="Gonzalez D.A."/>
            <person name="Hamid H."/>
            <person name="Hawkins E.S."/>
            <person name="Hirani K."/>
            <person name="Hogues M.E."/>
            <person name="Hollins B."/>
            <person name="Hsiao C.-H."/>
            <person name="Jabil R."/>
            <person name="James M.L."/>
            <person name="Jhangiani S.N."/>
            <person name="Johnson B."/>
            <person name="Johnson Q."/>
            <person name="Joshi V."/>
            <person name="Kalu J.B."/>
            <person name="Kam C."/>
            <person name="Kashfia A."/>
            <person name="Keebler J."/>
            <person name="Kisamo H."/>
            <person name="Kovar C.L."/>
            <person name="Lago L.A."/>
            <person name="Lai C.-Y."/>
            <person name="Laidlaw J."/>
            <person name="Lara F."/>
            <person name="Le T.-K."/>
            <person name="Lee S.L."/>
            <person name="Legall F.H."/>
            <person name="Lemon S.J."/>
            <person name="Lewis L.R."/>
            <person name="Li B."/>
            <person name="Liu Y."/>
            <person name="Liu Y.-S."/>
            <person name="Lopez J."/>
            <person name="Lozado R.J."/>
            <person name="Lu J."/>
            <person name="Madu R.C."/>
            <person name="Maheshwari M."/>
            <person name="Maheshwari R."/>
            <person name="Malloy K."/>
            <person name="Martinez E."/>
            <person name="Mathew T."/>
            <person name="Mercado I.C."/>
            <person name="Mercado C."/>
            <person name="Meyer B."/>
            <person name="Montgomery K."/>
            <person name="Morgan M.B."/>
            <person name="Munidasa M."/>
            <person name="Nazareth L.V."/>
            <person name="Nelson J."/>
            <person name="Ng B.M."/>
            <person name="Nguyen N.B."/>
            <person name="Nguyen P.Q."/>
            <person name="Nguyen T."/>
            <person name="Obregon M."/>
            <person name="Okwuonu G.O."/>
            <person name="Onwere C.G."/>
            <person name="Orozco G."/>
            <person name="Parra A."/>
            <person name="Patel S."/>
            <person name="Patil S."/>
            <person name="Perez A."/>
            <person name="Perez Y."/>
            <person name="Pham C."/>
            <person name="Primus E.L."/>
            <person name="Pu L.-L."/>
            <person name="Puazo M."/>
            <person name="Qin X."/>
            <person name="Quiroz J.B."/>
            <person name="Reese J."/>
            <person name="Richards S."/>
            <person name="Rives C.M."/>
            <person name="Robberts R."/>
            <person name="Ruiz S.J."/>
            <person name="Ruiz M.J."/>
            <person name="Santibanez J."/>
            <person name="Schneider B.W."/>
            <person name="Sisson I."/>
            <person name="Smith M."/>
            <person name="Sodergren E."/>
            <person name="Song X.-Z."/>
            <person name="Song B.B."/>
            <person name="Summersgill H."/>
            <person name="Thelus R."/>
            <person name="Thornton R.D."/>
            <person name="Trejos Z.Y."/>
            <person name="Usmani K."/>
            <person name="Vattathil S."/>
            <person name="Villasana D."/>
            <person name="Walker D.L."/>
            <person name="Wang S."/>
            <person name="Wang K."/>
            <person name="White C.S."/>
            <person name="Williams A.C."/>
            <person name="Williamson J."/>
            <person name="Wilson K."/>
            <person name="Woghiren I.O."/>
            <person name="Woodworth J.R."/>
            <person name="Worley K.C."/>
            <person name="Wright R.A."/>
            <person name="Wu W."/>
            <person name="Young L."/>
            <person name="Zhang L."/>
            <person name="Zhang J."/>
            <person name="Zhu Y."/>
            <person name="Muzny D.M."/>
            <person name="Weinstock G."/>
            <person name="Gibbs R.A."/>
        </authorList>
    </citation>
    <scope>NUCLEOTIDE SEQUENCE [LARGE SCALE GENOMIC DNA]</scope>
    <source>
        <strain evidence="7">LSR1</strain>
    </source>
</reference>
<dbReference type="PROSITE" id="PS50297">
    <property type="entry name" value="ANK_REP_REGION"/>
    <property type="match status" value="1"/>
</dbReference>
<dbReference type="AlphaFoldDB" id="A0A8R2D3Y1"/>
<dbReference type="OrthoDB" id="1585644at2759"/>
<dbReference type="RefSeq" id="XP_016659623.1">
    <property type="nucleotide sequence ID" value="XM_016804134.1"/>
</dbReference>
<keyword evidence="3" id="KW-0472">Membrane</keyword>
<dbReference type="Pfam" id="PF11904">
    <property type="entry name" value="ANKRD13_C"/>
    <property type="match status" value="1"/>
</dbReference>
<dbReference type="PROSITE" id="PS50088">
    <property type="entry name" value="ANK_REPEAT"/>
    <property type="match status" value="1"/>
</dbReference>
<dbReference type="InterPro" id="IPR036770">
    <property type="entry name" value="Ankyrin_rpt-contain_sf"/>
</dbReference>
<dbReference type="Gene3D" id="1.25.40.20">
    <property type="entry name" value="Ankyrin repeat-containing domain"/>
    <property type="match status" value="1"/>
</dbReference>
<keyword evidence="4" id="KW-0040">ANK repeat</keyword>
<evidence type="ECO:0000256" key="1">
    <source>
        <dbReference type="ARBA" id="ARBA00004308"/>
    </source>
</evidence>
<evidence type="ECO:0000256" key="2">
    <source>
        <dbReference type="ARBA" id="ARBA00022737"/>
    </source>
</evidence>
<protein>
    <recommendedName>
        <fullName evidence="5">Ankyrin repeat domain-containing protein</fullName>
    </recommendedName>
</protein>
<dbReference type="GO" id="GO:0012505">
    <property type="term" value="C:endomembrane system"/>
    <property type="evidence" value="ECO:0007669"/>
    <property type="project" value="UniProtKB-SubCell"/>
</dbReference>
<sequence>MSSSDGRPELVSGQRWEARARVDFPLHYLIWLREHKLLEEKLDATGSGQQPAVKNQLEKLDPRGRTPLMLAITLGDIESTRLLITRGANVNVKNDEGWTALQEAIATGDPDMVKLVMEHRDYQRHSDRATDVSKLLKLLEESPDFYVEMKWEFISWVPLVSRMCPSDTYKIFKQGSNVRIDTTLLGFDQGNWERGNLSYIFLGQTATLYKSERTFIFQLNEGKSATFLEVDHEAHRVYVEEIQMIPLDQGIEVMRPSDDTIASRLSAPIVSFDIDTKKISFERNKSGIWGWRQDKSEIINDYNCKVFNASNVEFVTKSRTEHMNETEKAKLNNTKNPIQSILGSSEETCPVKSELEVTMAEYFDELVDIKGRYIRKPIEQTTKVTKIKANLWLSEDYPLSLKEQIMPIVDLMAITSSHFAKLKDFIEMQLPSGFPVKIEIPLYHISNAQITFGNLFGTDKVIEGVQTLEHNGKIFCVVEDSVFFPPRSYVVLGAEQRRQIGMDNDEELLQFAVRQSLLETGAEEDQVDIWEALQVQRPNTPNDLYFDPADEELQRAIHASLTECTFVPAVSQSEAPDLVENATADDADADLKAVLRLSIEEKRQAELQARMEEEMLEKILQLSLTEK</sequence>
<accession>A0A8R2D3Y1</accession>
<proteinExistence type="predicted"/>
<dbReference type="SUPFAM" id="SSF48403">
    <property type="entry name" value="Ankyrin repeat"/>
    <property type="match status" value="1"/>
</dbReference>
<feature type="domain" description="Ankyrin repeat" evidence="5">
    <location>
        <begin position="179"/>
        <end position="489"/>
    </location>
</feature>
<dbReference type="Proteomes" id="UP000007819">
    <property type="component" value="Chromosome A1"/>
</dbReference>
<evidence type="ECO:0000259" key="5">
    <source>
        <dbReference type="Pfam" id="PF11904"/>
    </source>
</evidence>
<keyword evidence="2" id="KW-0677">Repeat</keyword>
<dbReference type="GO" id="GO:0005737">
    <property type="term" value="C:cytoplasm"/>
    <property type="evidence" value="ECO:0007669"/>
    <property type="project" value="TreeGrafter"/>
</dbReference>
<dbReference type="Pfam" id="PF12796">
    <property type="entry name" value="Ank_2"/>
    <property type="match status" value="1"/>
</dbReference>
<evidence type="ECO:0000313" key="7">
    <source>
        <dbReference type="Proteomes" id="UP000007819"/>
    </source>
</evidence>
<dbReference type="PANTHER" id="PTHR12447:SF31">
    <property type="entry name" value="LD31969P"/>
    <property type="match status" value="1"/>
</dbReference>
<dbReference type="GeneID" id="100162910"/>
<dbReference type="EnsemblMetazoa" id="XM_016804134.2">
    <property type="protein sequence ID" value="XP_016659623.1"/>
    <property type="gene ID" value="LOC100162910"/>
</dbReference>
<dbReference type="InterPro" id="IPR002110">
    <property type="entry name" value="Ankyrin_rpt"/>
</dbReference>
<feature type="repeat" description="ANK" evidence="4">
    <location>
        <begin position="63"/>
        <end position="95"/>
    </location>
</feature>